<feature type="region of interest" description="Disordered" evidence="1">
    <location>
        <begin position="27"/>
        <end position="53"/>
    </location>
</feature>
<accession>A0A1H9R564</accession>
<dbReference type="Proteomes" id="UP000182841">
    <property type="component" value="Unassembled WGS sequence"/>
</dbReference>
<proteinExistence type="predicted"/>
<keyword evidence="2" id="KW-0732">Signal</keyword>
<reference evidence="4" key="1">
    <citation type="submission" date="2016-10" db="EMBL/GenBank/DDBJ databases">
        <authorList>
            <person name="Varghese N."/>
            <person name="Submissions S."/>
        </authorList>
    </citation>
    <scope>NUCLEOTIDE SEQUENCE [LARGE SCALE GENOMIC DNA]</scope>
    <source>
        <strain evidence="4">CGMCC 4.6825</strain>
    </source>
</reference>
<name>A0A1H9R564_9ACTN</name>
<evidence type="ECO:0000256" key="2">
    <source>
        <dbReference type="SAM" id="SignalP"/>
    </source>
</evidence>
<organism evidence="3 4">
    <name type="scientific">Streptomyces qinglanensis</name>
    <dbReference type="NCBI Taxonomy" id="943816"/>
    <lineage>
        <taxon>Bacteria</taxon>
        <taxon>Bacillati</taxon>
        <taxon>Actinomycetota</taxon>
        <taxon>Actinomycetes</taxon>
        <taxon>Kitasatosporales</taxon>
        <taxon>Streptomycetaceae</taxon>
        <taxon>Streptomyces</taxon>
    </lineage>
</organism>
<dbReference type="RefSeq" id="WP_074999567.1">
    <property type="nucleotide sequence ID" value="NZ_FOGO01000003.1"/>
</dbReference>
<feature type="signal peptide" evidence="2">
    <location>
        <begin position="1"/>
        <end position="26"/>
    </location>
</feature>
<protein>
    <submittedName>
        <fullName evidence="3">Uncharacterized protein</fullName>
    </submittedName>
</protein>
<gene>
    <name evidence="3" type="ORF">SAMN05421870_103314</name>
</gene>
<feature type="chain" id="PRO_5010307645" evidence="2">
    <location>
        <begin position="27"/>
        <end position="75"/>
    </location>
</feature>
<evidence type="ECO:0000256" key="1">
    <source>
        <dbReference type="SAM" id="MobiDB-lite"/>
    </source>
</evidence>
<dbReference type="AlphaFoldDB" id="A0A1H9R564"/>
<evidence type="ECO:0000313" key="4">
    <source>
        <dbReference type="Proteomes" id="UP000182841"/>
    </source>
</evidence>
<feature type="compositionally biased region" description="Low complexity" evidence="1">
    <location>
        <begin position="27"/>
        <end position="41"/>
    </location>
</feature>
<keyword evidence="4" id="KW-1185">Reference proteome</keyword>
<sequence>MHKRALALGMLTAGAALLGTATAAQAAMADSGSQPPAAAAPAGGGAGKLGLGTLISQPEQQLRTLGEQAQRYGQR</sequence>
<evidence type="ECO:0000313" key="3">
    <source>
        <dbReference type="EMBL" id="SER67747.1"/>
    </source>
</evidence>
<dbReference type="EMBL" id="FOGO01000003">
    <property type="protein sequence ID" value="SER67747.1"/>
    <property type="molecule type" value="Genomic_DNA"/>
</dbReference>